<evidence type="ECO:0000313" key="2">
    <source>
        <dbReference type="EMBL" id="CAF4706808.1"/>
    </source>
</evidence>
<name>A0A821IV50_9BILA</name>
<dbReference type="AlphaFoldDB" id="A0A821IV50"/>
<feature type="compositionally biased region" description="Low complexity" evidence="1">
    <location>
        <begin position="158"/>
        <end position="178"/>
    </location>
</feature>
<protein>
    <submittedName>
        <fullName evidence="2">Uncharacterized protein</fullName>
    </submittedName>
</protein>
<feature type="compositionally biased region" description="Basic and acidic residues" evidence="1">
    <location>
        <begin position="81"/>
        <end position="99"/>
    </location>
</feature>
<keyword evidence="3" id="KW-1185">Reference proteome</keyword>
<gene>
    <name evidence="2" type="ORF">UJA718_LOCUS36525</name>
</gene>
<feature type="compositionally biased region" description="Polar residues" evidence="1">
    <location>
        <begin position="1"/>
        <end position="10"/>
    </location>
</feature>
<dbReference type="EMBL" id="CAJOBP010035307">
    <property type="protein sequence ID" value="CAF4706808.1"/>
    <property type="molecule type" value="Genomic_DNA"/>
</dbReference>
<reference evidence="2" key="1">
    <citation type="submission" date="2021-02" db="EMBL/GenBank/DDBJ databases">
        <authorList>
            <person name="Nowell W R."/>
        </authorList>
    </citation>
    <scope>NUCLEOTIDE SEQUENCE</scope>
</reference>
<proteinExistence type="predicted"/>
<feature type="compositionally biased region" description="Polar residues" evidence="1">
    <location>
        <begin position="18"/>
        <end position="30"/>
    </location>
</feature>
<feature type="region of interest" description="Disordered" evidence="1">
    <location>
        <begin position="75"/>
        <end position="120"/>
    </location>
</feature>
<organism evidence="2 3">
    <name type="scientific">Rotaria socialis</name>
    <dbReference type="NCBI Taxonomy" id="392032"/>
    <lineage>
        <taxon>Eukaryota</taxon>
        <taxon>Metazoa</taxon>
        <taxon>Spiralia</taxon>
        <taxon>Gnathifera</taxon>
        <taxon>Rotifera</taxon>
        <taxon>Eurotatoria</taxon>
        <taxon>Bdelloidea</taxon>
        <taxon>Philodinida</taxon>
        <taxon>Philodinidae</taxon>
        <taxon>Rotaria</taxon>
    </lineage>
</organism>
<feature type="region of interest" description="Disordered" evidence="1">
    <location>
        <begin position="1"/>
        <end position="54"/>
    </location>
</feature>
<dbReference type="Proteomes" id="UP000663873">
    <property type="component" value="Unassembled WGS sequence"/>
</dbReference>
<evidence type="ECO:0000256" key="1">
    <source>
        <dbReference type="SAM" id="MobiDB-lite"/>
    </source>
</evidence>
<evidence type="ECO:0000313" key="3">
    <source>
        <dbReference type="Proteomes" id="UP000663873"/>
    </source>
</evidence>
<feature type="compositionally biased region" description="Low complexity" evidence="1">
    <location>
        <begin position="31"/>
        <end position="50"/>
    </location>
</feature>
<comment type="caution">
    <text evidence="2">The sequence shown here is derived from an EMBL/GenBank/DDBJ whole genome shotgun (WGS) entry which is preliminary data.</text>
</comment>
<feature type="compositionally biased region" description="Basic and acidic residues" evidence="1">
    <location>
        <begin position="109"/>
        <end position="119"/>
    </location>
</feature>
<accession>A0A821IV50</accession>
<sequence>MINRRQTYVPESSMPIVNDTTSMSAVTTHDITTTSIENETNNNNNNNSSTSKRDEQYVHATLSGGERASMAALANVDGGAENERDGEKGEREKREDGNRRTPTSTMAKTQEKTERERAKQANKYIDSVTSFTSEQHSCPSVVRLSVDDSMANRVSAPSFNKNNNRQNISSSNNRSSRSTLTTHTYASTNTVNTEPTYTTTPITGDPRTLHSYYVSSQTYCPPSTSPTNSLTLHHREYEPSYPSISRYRTPSSTSPYRKAHYLDDSDEEIINEEILE</sequence>
<feature type="non-terminal residue" evidence="2">
    <location>
        <position position="276"/>
    </location>
</feature>
<feature type="region of interest" description="Disordered" evidence="1">
    <location>
        <begin position="154"/>
        <end position="180"/>
    </location>
</feature>